<dbReference type="PANTHER" id="PTHR35175">
    <property type="entry name" value="DUF1289 DOMAIN-CONTAINING PROTEIN"/>
    <property type="match status" value="1"/>
</dbReference>
<dbReference type="RefSeq" id="WP_269580173.1">
    <property type="nucleotide sequence ID" value="NZ_CP114589.1"/>
</dbReference>
<reference evidence="2" key="1">
    <citation type="submission" date="2022-09" db="EMBL/GenBank/DDBJ databases">
        <authorList>
            <person name="Li Z.-J."/>
        </authorList>
    </citation>
    <scope>NUCLEOTIDE SEQUENCE</scope>
    <source>
        <strain evidence="2">TGB11</strain>
        <plasmid evidence="2">unnamed</plasmid>
    </source>
</reference>
<protein>
    <submittedName>
        <fullName evidence="2">DUF1289 domain-containing protein</fullName>
    </submittedName>
</protein>
<dbReference type="PANTHER" id="PTHR35175:SF2">
    <property type="entry name" value="DUF1289 DOMAIN-CONTAINING PROTEIN"/>
    <property type="match status" value="1"/>
</dbReference>
<name>A0AA47KNY0_9GAMM</name>
<organism evidence="2 3">
    <name type="scientific">Salinivibrio kushneri</name>
    <dbReference type="NCBI Taxonomy" id="1908198"/>
    <lineage>
        <taxon>Bacteria</taxon>
        <taxon>Pseudomonadati</taxon>
        <taxon>Pseudomonadota</taxon>
        <taxon>Gammaproteobacteria</taxon>
        <taxon>Vibrionales</taxon>
        <taxon>Vibrionaceae</taxon>
        <taxon>Salinivibrio</taxon>
    </lineage>
</organism>
<geneLocation type="plasmid" evidence="2 3">
    <name>unnamed</name>
</geneLocation>
<evidence type="ECO:0000256" key="1">
    <source>
        <dbReference type="SAM" id="MobiDB-lite"/>
    </source>
</evidence>
<dbReference type="Pfam" id="PF06945">
    <property type="entry name" value="DUF1289"/>
    <property type="match status" value="1"/>
</dbReference>
<gene>
    <name evidence="2" type="ORF">N8M53_15125</name>
</gene>
<dbReference type="AlphaFoldDB" id="A0AA47KNY0"/>
<evidence type="ECO:0000313" key="3">
    <source>
        <dbReference type="Proteomes" id="UP001164748"/>
    </source>
</evidence>
<feature type="compositionally biased region" description="Basic residues" evidence="1">
    <location>
        <begin position="58"/>
        <end position="68"/>
    </location>
</feature>
<feature type="region of interest" description="Disordered" evidence="1">
    <location>
        <begin position="46"/>
        <end position="68"/>
    </location>
</feature>
<dbReference type="InterPro" id="IPR010710">
    <property type="entry name" value="DUF1289"/>
</dbReference>
<accession>A0AA47KNY0</accession>
<proteinExistence type="predicted"/>
<keyword evidence="2" id="KW-0614">Plasmid</keyword>
<dbReference type="EMBL" id="CP114589">
    <property type="protein sequence ID" value="WBA10137.1"/>
    <property type="molecule type" value="Genomic_DNA"/>
</dbReference>
<evidence type="ECO:0000313" key="2">
    <source>
        <dbReference type="EMBL" id="WBA10137.1"/>
    </source>
</evidence>
<dbReference type="Proteomes" id="UP001164748">
    <property type="component" value="Plasmid unnamed"/>
</dbReference>
<sequence>MLTPCIGHCRREEDICVGCKRTLDEIVHWGKMTDNERETIMLELANRPDPCSTEPPRRSRNPFKRRTG</sequence>